<evidence type="ECO:0000256" key="2">
    <source>
        <dbReference type="ARBA" id="ARBA00001946"/>
    </source>
</evidence>
<dbReference type="AlphaFoldDB" id="A0AAF0CS85"/>
<evidence type="ECO:0000256" key="4">
    <source>
        <dbReference type="ARBA" id="ARBA00008236"/>
    </source>
</evidence>
<dbReference type="InterPro" id="IPR000787">
    <property type="entry name" value="Peptidase_M29"/>
</dbReference>
<accession>A0AAF0CS85</accession>
<dbReference type="GO" id="GO:0046872">
    <property type="term" value="F:metal ion binding"/>
    <property type="evidence" value="ECO:0007669"/>
    <property type="project" value="UniProtKB-KW"/>
</dbReference>
<name>A0AAF0CS85_9BACT</name>
<comment type="similarity">
    <text evidence="4">Belongs to the peptidase M29 family.</text>
</comment>
<dbReference type="Proteomes" id="UP001218638">
    <property type="component" value="Chromosome"/>
</dbReference>
<evidence type="ECO:0000256" key="9">
    <source>
        <dbReference type="ARBA" id="ARBA00023049"/>
    </source>
</evidence>
<evidence type="ECO:0000256" key="1">
    <source>
        <dbReference type="ARBA" id="ARBA00001941"/>
    </source>
</evidence>
<dbReference type="GO" id="GO:0004177">
    <property type="term" value="F:aminopeptidase activity"/>
    <property type="evidence" value="ECO:0007669"/>
    <property type="project" value="UniProtKB-KW"/>
</dbReference>
<evidence type="ECO:0000256" key="3">
    <source>
        <dbReference type="ARBA" id="ARBA00001947"/>
    </source>
</evidence>
<protein>
    <submittedName>
        <fullName evidence="10">Aminopeptidase</fullName>
    </submittedName>
</protein>
<keyword evidence="5 10" id="KW-0031">Aminopeptidase</keyword>
<dbReference type="SUPFAM" id="SSF144052">
    <property type="entry name" value="Thermophilic metalloprotease-like"/>
    <property type="match status" value="1"/>
</dbReference>
<evidence type="ECO:0000256" key="7">
    <source>
        <dbReference type="ARBA" id="ARBA00022723"/>
    </source>
</evidence>
<dbReference type="PANTHER" id="PTHR34448">
    <property type="entry name" value="AMINOPEPTIDASE"/>
    <property type="match status" value="1"/>
</dbReference>
<keyword evidence="11" id="KW-1185">Reference proteome</keyword>
<dbReference type="InterPro" id="IPR052170">
    <property type="entry name" value="M29_Exopeptidase"/>
</dbReference>
<keyword evidence="8" id="KW-0378">Hydrolase</keyword>
<keyword evidence="6" id="KW-0645">Protease</keyword>
<evidence type="ECO:0000256" key="5">
    <source>
        <dbReference type="ARBA" id="ARBA00022438"/>
    </source>
</evidence>
<dbReference type="RefSeq" id="WP_330928192.1">
    <property type="nucleotide sequence ID" value="NZ_CP119075.1"/>
</dbReference>
<keyword evidence="9" id="KW-0482">Metalloprotease</keyword>
<keyword evidence="7" id="KW-0479">Metal-binding</keyword>
<comment type="cofactor">
    <cofactor evidence="1">
        <name>Co(2+)</name>
        <dbReference type="ChEBI" id="CHEBI:48828"/>
    </cofactor>
</comment>
<sequence>MIIDPRYNDLAAGLTGFSTKLKRGERVLIDAFDVPDAVVIALVRAARARGAVPYVQIHRARITRELMLKAEVEHYEPHAAVELQRMQDMDAYIALRGSENIFENSDVPSARVQKVAKAMKPVLDHRVNKTKWVVLRWPTSAMAQQAAMSTEAFEDFYFRVCTLDYSRMIPGMRALNKLMSNTDKVEIKGPGTDLKFSIKGIGACSCGGDRNIPDGEVFSCPVKDSVEGVIQYNAPTVYLGSSFDGIRLEFSQGKVIKATAGTPKATKRLNQILDSDAGARYIGEFAIGFNPHILEPMRDILFDEKIAGSFHFTPGQAYGHCGNGNNSQVHWDMVCIQRPEWGGGEIWFDGKLIRKDGLFVPKSLEKLNPDYLLGKA</sequence>
<evidence type="ECO:0000313" key="10">
    <source>
        <dbReference type="EMBL" id="WED67041.1"/>
    </source>
</evidence>
<dbReference type="InterPro" id="IPR035097">
    <property type="entry name" value="M29_N-terminal"/>
</dbReference>
<proteinExistence type="inferred from homology"/>
<dbReference type="GO" id="GO:0008237">
    <property type="term" value="F:metallopeptidase activity"/>
    <property type="evidence" value="ECO:0007669"/>
    <property type="project" value="UniProtKB-KW"/>
</dbReference>
<evidence type="ECO:0000313" key="11">
    <source>
        <dbReference type="Proteomes" id="UP001218638"/>
    </source>
</evidence>
<organism evidence="10 11">
    <name type="scientific">Synoicihabitans lomoniglobus</name>
    <dbReference type="NCBI Taxonomy" id="2909285"/>
    <lineage>
        <taxon>Bacteria</taxon>
        <taxon>Pseudomonadati</taxon>
        <taxon>Verrucomicrobiota</taxon>
        <taxon>Opitutia</taxon>
        <taxon>Opitutales</taxon>
        <taxon>Opitutaceae</taxon>
        <taxon>Synoicihabitans</taxon>
    </lineage>
</organism>
<dbReference type="EMBL" id="CP119075">
    <property type="protein sequence ID" value="WED67041.1"/>
    <property type="molecule type" value="Genomic_DNA"/>
</dbReference>
<dbReference type="GO" id="GO:0006508">
    <property type="term" value="P:proteolysis"/>
    <property type="evidence" value="ECO:0007669"/>
    <property type="project" value="UniProtKB-KW"/>
</dbReference>
<dbReference type="Gene3D" id="3.40.1830.10">
    <property type="entry name" value="Thermophilic metalloprotease (M29)"/>
    <property type="match status" value="1"/>
</dbReference>
<dbReference type="PANTHER" id="PTHR34448:SF1">
    <property type="entry name" value="BLL6088 PROTEIN"/>
    <property type="match status" value="1"/>
</dbReference>
<reference evidence="10" key="1">
    <citation type="submission" date="2023-03" db="EMBL/GenBank/DDBJ databases">
        <title>Lomoglobus Profundus gen. nov., sp. nov., a novel member of the phylum Verrucomicrobia, isolated from deep-marine sediment of South China Sea.</title>
        <authorList>
            <person name="Ahmad T."/>
            <person name="Ishaq S.E."/>
            <person name="Wang F."/>
        </authorList>
    </citation>
    <scope>NUCLEOTIDE SEQUENCE</scope>
    <source>
        <strain evidence="10">LMO-M01</strain>
    </source>
</reference>
<comment type="cofactor">
    <cofactor evidence="2">
        <name>Mg(2+)</name>
        <dbReference type="ChEBI" id="CHEBI:18420"/>
    </cofactor>
</comment>
<evidence type="ECO:0000256" key="8">
    <source>
        <dbReference type="ARBA" id="ARBA00022801"/>
    </source>
</evidence>
<gene>
    <name evidence="10" type="ORF">PXH66_09280</name>
</gene>
<comment type="cofactor">
    <cofactor evidence="3">
        <name>Zn(2+)</name>
        <dbReference type="ChEBI" id="CHEBI:29105"/>
    </cofactor>
</comment>
<dbReference type="Pfam" id="PF02073">
    <property type="entry name" value="Peptidase_M29"/>
    <property type="match status" value="1"/>
</dbReference>
<evidence type="ECO:0000256" key="6">
    <source>
        <dbReference type="ARBA" id="ARBA00022670"/>
    </source>
</evidence>
<dbReference type="KEGG" id="slom:PXH66_09280"/>